<dbReference type="PRINTS" id="PR00839">
    <property type="entry name" value="V8PROTEASE"/>
</dbReference>
<comment type="caution">
    <text evidence="7">The sequence shown here is derived from an EMBL/GenBank/DDBJ whole genome shotgun (WGS) entry which is preliminary data.</text>
</comment>
<keyword evidence="2 6" id="KW-0645">Protease</keyword>
<dbReference type="EMBL" id="JAGQDE010000017">
    <property type="protein sequence ID" value="MBQ0960757.1"/>
    <property type="molecule type" value="Genomic_DNA"/>
</dbReference>
<keyword evidence="8" id="KW-1185">Reference proteome</keyword>
<evidence type="ECO:0000256" key="2">
    <source>
        <dbReference type="ARBA" id="ARBA00022670"/>
    </source>
</evidence>
<dbReference type="EC" id="3.4.21.-" evidence="6"/>
<dbReference type="SUPFAM" id="SSF50494">
    <property type="entry name" value="Trypsin-like serine proteases"/>
    <property type="match status" value="1"/>
</dbReference>
<gene>
    <name evidence="7" type="ORF">KAK06_17510</name>
</gene>
<keyword evidence="5 6" id="KW-0720">Serine protease</keyword>
<organism evidence="7 8">
    <name type="scientific">Ideonella aquatica</name>
    <dbReference type="NCBI Taxonomy" id="2824119"/>
    <lineage>
        <taxon>Bacteria</taxon>
        <taxon>Pseudomonadati</taxon>
        <taxon>Pseudomonadota</taxon>
        <taxon>Betaproteobacteria</taxon>
        <taxon>Burkholderiales</taxon>
        <taxon>Sphaerotilaceae</taxon>
        <taxon>Ideonella</taxon>
    </lineage>
</organism>
<name>A0A940YPS9_9BURK</name>
<dbReference type="Gene3D" id="2.40.10.10">
    <property type="entry name" value="Trypsin-like serine proteases"/>
    <property type="match status" value="2"/>
</dbReference>
<keyword evidence="4 6" id="KW-0378">Hydrolase</keyword>
<feature type="chain" id="PRO_5038158206" description="Serine protease" evidence="6">
    <location>
        <begin position="23"/>
        <end position="437"/>
    </location>
</feature>
<keyword evidence="3 6" id="KW-0732">Signal</keyword>
<evidence type="ECO:0000256" key="4">
    <source>
        <dbReference type="ARBA" id="ARBA00022801"/>
    </source>
</evidence>
<dbReference type="InterPro" id="IPR009003">
    <property type="entry name" value="Peptidase_S1_PA"/>
</dbReference>
<dbReference type="GO" id="GO:0008236">
    <property type="term" value="F:serine-type peptidase activity"/>
    <property type="evidence" value="ECO:0007669"/>
    <property type="project" value="UniProtKB-KW"/>
</dbReference>
<evidence type="ECO:0000256" key="5">
    <source>
        <dbReference type="ARBA" id="ARBA00022825"/>
    </source>
</evidence>
<dbReference type="InterPro" id="IPR008256">
    <property type="entry name" value="Peptidase_S1B"/>
</dbReference>
<protein>
    <recommendedName>
        <fullName evidence="6">Serine protease</fullName>
        <ecNumber evidence="6">3.4.21.-</ecNumber>
    </recommendedName>
</protein>
<dbReference type="Proteomes" id="UP000678374">
    <property type="component" value="Unassembled WGS sequence"/>
</dbReference>
<dbReference type="InterPro" id="IPR043504">
    <property type="entry name" value="Peptidase_S1_PA_chymotrypsin"/>
</dbReference>
<accession>A0A940YPS9</accession>
<evidence type="ECO:0000256" key="3">
    <source>
        <dbReference type="ARBA" id="ARBA00022729"/>
    </source>
</evidence>
<proteinExistence type="inferred from homology"/>
<dbReference type="AlphaFoldDB" id="A0A940YPS9"/>
<evidence type="ECO:0000256" key="6">
    <source>
        <dbReference type="RuleBase" id="RU004296"/>
    </source>
</evidence>
<evidence type="ECO:0000313" key="7">
    <source>
        <dbReference type="EMBL" id="MBQ0960757.1"/>
    </source>
</evidence>
<sequence>MLIRSILAAAAACVFASTAALAGPGALRYELRAQPVDASITAAARGGEVITAEGAPWVRLLFKRLELQPGVTLRITSLQDGAQQNLNARSARDWRQTSAYFNGASVRVELVGARPGQRNRVEIAQLMVGQAQPESQCGPTDDRVASNVANRARLLDVGCTANLMANGCFITAGHCLSTASLVDVVEFNVPLSNSNGSLNHPPPSDQYVPTANRQFTNGGIGNDWGVFTVSPNSETGLTPLQAQGPGLSLASTVPAVGQTVEIVGYGVDSGTANQTQQVHSGAITSVSTSLNRLQYKVDTTGGNSGSAVLQSGEVVAIHTHAGCNTDGSGANQGTLFTHPGFQSGYAAVCGGATPPTCNDVIKLKASCTAGKLVATLLLADDSHSGQTVTMTVDGASFDVPISGSRAKLVRKNQSTGSHVVQLTEPASCNISKTVSCQ</sequence>
<evidence type="ECO:0000256" key="1">
    <source>
        <dbReference type="ARBA" id="ARBA00008764"/>
    </source>
</evidence>
<feature type="signal peptide" evidence="6">
    <location>
        <begin position="1"/>
        <end position="22"/>
    </location>
</feature>
<dbReference type="RefSeq" id="WP_210803433.1">
    <property type="nucleotide sequence ID" value="NZ_JAGQDE010000017.1"/>
</dbReference>
<reference evidence="7" key="1">
    <citation type="submission" date="2021-04" db="EMBL/GenBank/DDBJ databases">
        <title>The genome sequence of Ideonella sp. 4Y11.</title>
        <authorList>
            <person name="Liu Y."/>
        </authorList>
    </citation>
    <scope>NUCLEOTIDE SEQUENCE</scope>
    <source>
        <strain evidence="7">4Y11</strain>
    </source>
</reference>
<comment type="similarity">
    <text evidence="1 6">Belongs to the peptidase S1B family.</text>
</comment>
<evidence type="ECO:0000313" key="8">
    <source>
        <dbReference type="Proteomes" id="UP000678374"/>
    </source>
</evidence>
<dbReference type="GO" id="GO:0006508">
    <property type="term" value="P:proteolysis"/>
    <property type="evidence" value="ECO:0007669"/>
    <property type="project" value="UniProtKB-KW"/>
</dbReference>
<dbReference type="Pfam" id="PF13365">
    <property type="entry name" value="Trypsin_2"/>
    <property type="match status" value="1"/>
</dbReference>